<keyword evidence="1" id="KW-1133">Transmembrane helix</keyword>
<feature type="transmembrane region" description="Helical" evidence="1">
    <location>
        <begin position="222"/>
        <end position="245"/>
    </location>
</feature>
<evidence type="ECO:0000313" key="3">
    <source>
        <dbReference type="EMBL" id="XBH21718.1"/>
    </source>
</evidence>
<keyword evidence="2" id="KW-0732">Signal</keyword>
<dbReference type="AlphaFoldDB" id="A0AAU7DXN5"/>
<organism evidence="3">
    <name type="scientific">Jonesiaceae bacterium BS-20</name>
    <dbReference type="NCBI Taxonomy" id="3120821"/>
    <lineage>
        <taxon>Bacteria</taxon>
        <taxon>Bacillati</taxon>
        <taxon>Actinomycetota</taxon>
        <taxon>Actinomycetes</taxon>
        <taxon>Micrococcales</taxon>
        <taxon>Jonesiaceae</taxon>
    </lineage>
</organism>
<evidence type="ECO:0000256" key="2">
    <source>
        <dbReference type="SAM" id="SignalP"/>
    </source>
</evidence>
<proteinExistence type="predicted"/>
<sequence>MNRITAAVATALLILGVSQTAGSAAELPRPVPTQVLEFVNHELVPQLQSLTFQGEDGKPLDDAPDFSAITLGSTIQVNLFSNDFQDNRQSDEVLTALDEWLIPIYRADKPIGTTRVWVDGGEVALAGADGDAELAFVLGEFPKDQNLVSYPQANEYYAFNGNSITPLNTPALQFLSGPLSQDEFQKALVERVAETEANAGEGDDLVGGLSSTTDIAGQSINWWGIISLTTGAAALLIAVVAFLQYRTSKRQVSSRPTG</sequence>
<keyword evidence="1" id="KW-0472">Membrane</keyword>
<gene>
    <name evidence="3" type="ORF">V5R04_00365</name>
</gene>
<dbReference type="EMBL" id="CP146203">
    <property type="protein sequence ID" value="XBH21718.1"/>
    <property type="molecule type" value="Genomic_DNA"/>
</dbReference>
<reference evidence="3" key="1">
    <citation type="submission" date="2024-02" db="EMBL/GenBank/DDBJ databases">
        <title>Tomenella chthoni gen. nov. sp. nov., a member of the family Jonesiaceae isolated from bat guano.</title>
        <authorList>
            <person name="Miller S.L."/>
            <person name="King J."/>
            <person name="Sankaranarayanan K."/>
            <person name="Lawson P.A."/>
        </authorList>
    </citation>
    <scope>NUCLEOTIDE SEQUENCE</scope>
    <source>
        <strain evidence="3">BS-20</strain>
    </source>
</reference>
<feature type="chain" id="PRO_5043907688" evidence="2">
    <location>
        <begin position="24"/>
        <end position="258"/>
    </location>
</feature>
<name>A0AAU7DXN5_9MICO</name>
<accession>A0AAU7DXN5</accession>
<protein>
    <submittedName>
        <fullName evidence="3">Uncharacterized protein</fullName>
    </submittedName>
</protein>
<feature type="signal peptide" evidence="2">
    <location>
        <begin position="1"/>
        <end position="23"/>
    </location>
</feature>
<evidence type="ECO:0000256" key="1">
    <source>
        <dbReference type="SAM" id="Phobius"/>
    </source>
</evidence>
<keyword evidence="1" id="KW-0812">Transmembrane</keyword>